<evidence type="ECO:0000313" key="3">
    <source>
        <dbReference type="Proteomes" id="UP000095209"/>
    </source>
</evidence>
<comment type="caution">
    <text evidence="2">The sequence shown here is derived from an EMBL/GenBank/DDBJ whole genome shotgun (WGS) entry which is preliminary data.</text>
</comment>
<gene>
    <name evidence="2" type="ORF">BFG57_16835</name>
</gene>
<dbReference type="Pfam" id="PF02627">
    <property type="entry name" value="CMD"/>
    <property type="match status" value="1"/>
</dbReference>
<dbReference type="EMBL" id="MJEH01000035">
    <property type="protein sequence ID" value="OEH92094.1"/>
    <property type="molecule type" value="Genomic_DNA"/>
</dbReference>
<dbReference type="InterPro" id="IPR052512">
    <property type="entry name" value="4CMD/NDH-1_regulator"/>
</dbReference>
<dbReference type="GO" id="GO:0051920">
    <property type="term" value="F:peroxiredoxin activity"/>
    <property type="evidence" value="ECO:0007669"/>
    <property type="project" value="InterPro"/>
</dbReference>
<evidence type="ECO:0000259" key="1">
    <source>
        <dbReference type="Pfam" id="PF02627"/>
    </source>
</evidence>
<dbReference type="STRING" id="1305675.BFG57_16835"/>
<dbReference type="Proteomes" id="UP000095209">
    <property type="component" value="Unassembled WGS sequence"/>
</dbReference>
<dbReference type="Gene3D" id="1.20.1290.10">
    <property type="entry name" value="AhpD-like"/>
    <property type="match status" value="1"/>
</dbReference>
<keyword evidence="3" id="KW-1185">Reference proteome</keyword>
<proteinExistence type="predicted"/>
<dbReference type="InterPro" id="IPR003779">
    <property type="entry name" value="CMD-like"/>
</dbReference>
<dbReference type="PANTHER" id="PTHR33570:SF2">
    <property type="entry name" value="CARBOXYMUCONOLACTONE DECARBOXYLASE-LIKE DOMAIN-CONTAINING PROTEIN"/>
    <property type="match status" value="1"/>
</dbReference>
<sequence>MSNKEVGFDTLHTLSGDSGIKSLESLRDFSEDLAKYVVEFAYGEIHSRDHFTLREKELLTLSSLLAQPGCENALRFHYRAALNIGMSKQELIEIIIHCLPYVGFPKAMQGIEVLQEILQETTQ</sequence>
<dbReference type="InterPro" id="IPR029032">
    <property type="entry name" value="AhpD-like"/>
</dbReference>
<dbReference type="RefSeq" id="WP_069717890.1">
    <property type="nucleotide sequence ID" value="NZ_MJEH01000035.1"/>
</dbReference>
<protein>
    <recommendedName>
        <fullName evidence="1">Carboxymuconolactone decarboxylase-like domain-containing protein</fullName>
    </recommendedName>
</protein>
<accession>A0A1E5LDF1</accession>
<reference evidence="2 3" key="1">
    <citation type="submission" date="2016-08" db="EMBL/GenBank/DDBJ databases">
        <title>Genome of Bacillus solimangrovi GH2-4.</title>
        <authorList>
            <person name="Lim S."/>
            <person name="Kim B.-C."/>
        </authorList>
    </citation>
    <scope>NUCLEOTIDE SEQUENCE [LARGE SCALE GENOMIC DNA]</scope>
    <source>
        <strain evidence="2 3">GH2-4</strain>
    </source>
</reference>
<organism evidence="2 3">
    <name type="scientific">Bacillus solimangrovi</name>
    <dbReference type="NCBI Taxonomy" id="1305675"/>
    <lineage>
        <taxon>Bacteria</taxon>
        <taxon>Bacillati</taxon>
        <taxon>Bacillota</taxon>
        <taxon>Bacilli</taxon>
        <taxon>Bacillales</taxon>
        <taxon>Bacillaceae</taxon>
        <taxon>Bacillus</taxon>
    </lineage>
</organism>
<feature type="domain" description="Carboxymuconolactone decarboxylase-like" evidence="1">
    <location>
        <begin position="32"/>
        <end position="116"/>
    </location>
</feature>
<dbReference type="SUPFAM" id="SSF69118">
    <property type="entry name" value="AhpD-like"/>
    <property type="match status" value="1"/>
</dbReference>
<name>A0A1E5LDF1_9BACI</name>
<evidence type="ECO:0000313" key="2">
    <source>
        <dbReference type="EMBL" id="OEH92094.1"/>
    </source>
</evidence>
<dbReference type="AlphaFoldDB" id="A0A1E5LDF1"/>
<dbReference type="PANTHER" id="PTHR33570">
    <property type="entry name" value="4-CARBOXYMUCONOLACTONE DECARBOXYLASE FAMILY PROTEIN"/>
    <property type="match status" value="1"/>
</dbReference>